<dbReference type="Proteomes" id="UP000708208">
    <property type="component" value="Unassembled WGS sequence"/>
</dbReference>
<proteinExistence type="predicted"/>
<evidence type="ECO:0008006" key="3">
    <source>
        <dbReference type="Google" id="ProtNLM"/>
    </source>
</evidence>
<keyword evidence="2" id="KW-1185">Reference proteome</keyword>
<organism evidence="1 2">
    <name type="scientific">Allacma fusca</name>
    <dbReference type="NCBI Taxonomy" id="39272"/>
    <lineage>
        <taxon>Eukaryota</taxon>
        <taxon>Metazoa</taxon>
        <taxon>Ecdysozoa</taxon>
        <taxon>Arthropoda</taxon>
        <taxon>Hexapoda</taxon>
        <taxon>Collembola</taxon>
        <taxon>Symphypleona</taxon>
        <taxon>Sminthuridae</taxon>
        <taxon>Allacma</taxon>
    </lineage>
</organism>
<protein>
    <recommendedName>
        <fullName evidence="3">C2H2-type domain-containing protein</fullName>
    </recommendedName>
</protein>
<accession>A0A8J2LK61</accession>
<reference evidence="1" key="1">
    <citation type="submission" date="2021-06" db="EMBL/GenBank/DDBJ databases">
        <authorList>
            <person name="Hodson N. C."/>
            <person name="Mongue J. A."/>
            <person name="Jaron S. K."/>
        </authorList>
    </citation>
    <scope>NUCLEOTIDE SEQUENCE</scope>
</reference>
<comment type="caution">
    <text evidence="1">The sequence shown here is derived from an EMBL/GenBank/DDBJ whole genome shotgun (WGS) entry which is preliminary data.</text>
</comment>
<feature type="non-terminal residue" evidence="1">
    <location>
        <position position="1"/>
    </location>
</feature>
<dbReference type="AlphaFoldDB" id="A0A8J2LK61"/>
<dbReference type="EMBL" id="CAJVCH010567418">
    <property type="protein sequence ID" value="CAG7832871.1"/>
    <property type="molecule type" value="Genomic_DNA"/>
</dbReference>
<evidence type="ECO:0000313" key="2">
    <source>
        <dbReference type="Proteomes" id="UP000708208"/>
    </source>
</evidence>
<sequence length="75" mass="8400">KLQCHSAAAYYETCPCVCVHDMCKGLVNKLEFKSTHENAQRAHPCGECQMKFSSPSNLIRHRNECCNGSFNSASF</sequence>
<gene>
    <name evidence="1" type="ORF">AFUS01_LOCUS42530</name>
</gene>
<evidence type="ECO:0000313" key="1">
    <source>
        <dbReference type="EMBL" id="CAG7832871.1"/>
    </source>
</evidence>
<name>A0A8J2LK61_9HEXA</name>